<dbReference type="RefSeq" id="WP_188416785.1">
    <property type="nucleotide sequence ID" value="NZ_BMDO01000006.1"/>
</dbReference>
<dbReference type="Gene3D" id="3.60.15.10">
    <property type="entry name" value="Ribonuclease Z/Hydroxyacylglutathione hydrolase-like"/>
    <property type="match status" value="1"/>
</dbReference>
<dbReference type="SUPFAM" id="SSF52821">
    <property type="entry name" value="Rhodanese/Cell cycle control phosphatase"/>
    <property type="match status" value="2"/>
</dbReference>
<dbReference type="Pfam" id="PF00581">
    <property type="entry name" value="Rhodanese"/>
    <property type="match status" value="2"/>
</dbReference>
<evidence type="ECO:0000259" key="2">
    <source>
        <dbReference type="PROSITE" id="PS50206"/>
    </source>
</evidence>
<evidence type="ECO:0000313" key="4">
    <source>
        <dbReference type="Proteomes" id="UP000662074"/>
    </source>
</evidence>
<evidence type="ECO:0000256" key="1">
    <source>
        <dbReference type="ARBA" id="ARBA00022723"/>
    </source>
</evidence>
<keyword evidence="3" id="KW-0378">Hydrolase</keyword>
<dbReference type="SUPFAM" id="SSF56281">
    <property type="entry name" value="Metallo-hydrolase/oxidoreductase"/>
    <property type="match status" value="1"/>
</dbReference>
<comment type="caution">
    <text evidence="3">The sequence shown here is derived from an EMBL/GenBank/DDBJ whole genome shotgun (WGS) entry which is preliminary data.</text>
</comment>
<dbReference type="AlphaFoldDB" id="A0A917JAI6"/>
<dbReference type="PROSITE" id="PS50206">
    <property type="entry name" value="RHODANESE_3"/>
    <property type="match status" value="2"/>
</dbReference>
<dbReference type="Pfam" id="PF00753">
    <property type="entry name" value="Lactamase_B"/>
    <property type="match status" value="1"/>
</dbReference>
<feature type="domain" description="Rhodanese" evidence="2">
    <location>
        <begin position="360"/>
        <end position="440"/>
    </location>
</feature>
<dbReference type="InterPro" id="IPR036866">
    <property type="entry name" value="RibonucZ/Hydroxyglut_hydro"/>
</dbReference>
<reference evidence="3" key="2">
    <citation type="submission" date="2020-09" db="EMBL/GenBank/DDBJ databases">
        <authorList>
            <person name="Sun Q."/>
            <person name="Sedlacek I."/>
        </authorList>
    </citation>
    <scope>NUCLEOTIDE SEQUENCE</scope>
    <source>
        <strain evidence="3">CCM 8711</strain>
    </source>
</reference>
<dbReference type="InterPro" id="IPR001279">
    <property type="entry name" value="Metallo-B-lactamas"/>
</dbReference>
<dbReference type="InterPro" id="IPR001763">
    <property type="entry name" value="Rhodanese-like_dom"/>
</dbReference>
<evidence type="ECO:0000313" key="3">
    <source>
        <dbReference type="EMBL" id="GGI51057.1"/>
    </source>
</evidence>
<dbReference type="InterPro" id="IPR036873">
    <property type="entry name" value="Rhodanese-like_dom_sf"/>
</dbReference>
<sequence>MKIEQFVDENLSQFSYAILSEWGSSMILIDPARDIKPYLDYAAKQHAQITGIIETHPHADFVSGHLELHQTTGATIYSSKLVKAAYPHQTFDDGDVITLGKVRLKAWNTPGHSPDSISVVVEHEGKNVAVFTGDTLFIGDCGRPDLRETTGTLTVKREELAAAMYRSLRRLATLNDEVLVYAAHGAGTLCGKSLSDATESTIGAEKSANWSLQEMAEDRFIQALLEDQPFIPKYFPYDVDLNKQGAEAFMAAIATVPQEKPHRLNANMAIVDTRPQQQFKQGHLPGALNIQNGAKFETWLGSIIAPGEPFYLLAENEQVLRDLIRRTAKIGYEKFIGGAFVSDGGSEFTGNFDVENFSAHKGDYTIVDMRNSTEVREHPLFENALTIPLPELRERVAEIPTNKSVVVHCAGGYRSAAGSSILQKALSGKVKVLDMGEAVSLFL</sequence>
<gene>
    <name evidence="3" type="ORF">GCM10011425_22690</name>
</gene>
<organism evidence="3 4">
    <name type="scientific">Mucilaginibacter galii</name>
    <dbReference type="NCBI Taxonomy" id="2005073"/>
    <lineage>
        <taxon>Bacteria</taxon>
        <taxon>Pseudomonadati</taxon>
        <taxon>Bacteroidota</taxon>
        <taxon>Sphingobacteriia</taxon>
        <taxon>Sphingobacteriales</taxon>
        <taxon>Sphingobacteriaceae</taxon>
        <taxon>Mucilaginibacter</taxon>
    </lineage>
</organism>
<dbReference type="FunFam" id="3.60.15.10:FF:000030">
    <property type="entry name" value="Metallo-beta-lactamase family protein"/>
    <property type="match status" value="1"/>
</dbReference>
<dbReference type="InterPro" id="IPR051682">
    <property type="entry name" value="Mito_Persulfide_Diox"/>
</dbReference>
<keyword evidence="4" id="KW-1185">Reference proteome</keyword>
<dbReference type="InterPro" id="IPR044528">
    <property type="entry name" value="POD-like_MBL-fold"/>
</dbReference>
<proteinExistence type="predicted"/>
<dbReference type="InterPro" id="IPR001307">
    <property type="entry name" value="Thiosulphate_STrfase_CS"/>
</dbReference>
<dbReference type="PANTHER" id="PTHR43084">
    <property type="entry name" value="PERSULFIDE DIOXYGENASE ETHE1"/>
    <property type="match status" value="1"/>
</dbReference>
<protein>
    <submittedName>
        <fullName evidence="3">MBL fold hydrolase</fullName>
    </submittedName>
</protein>
<dbReference type="Proteomes" id="UP000662074">
    <property type="component" value="Unassembled WGS sequence"/>
</dbReference>
<dbReference type="GO" id="GO:0006749">
    <property type="term" value="P:glutathione metabolic process"/>
    <property type="evidence" value="ECO:0007669"/>
    <property type="project" value="InterPro"/>
</dbReference>
<reference evidence="3" key="1">
    <citation type="journal article" date="2014" name="Int. J. Syst. Evol. Microbiol.">
        <title>Complete genome sequence of Corynebacterium casei LMG S-19264T (=DSM 44701T), isolated from a smear-ripened cheese.</title>
        <authorList>
            <consortium name="US DOE Joint Genome Institute (JGI-PGF)"/>
            <person name="Walter F."/>
            <person name="Albersmeier A."/>
            <person name="Kalinowski J."/>
            <person name="Ruckert C."/>
        </authorList>
    </citation>
    <scope>NUCLEOTIDE SEQUENCE</scope>
    <source>
        <strain evidence="3">CCM 8711</strain>
    </source>
</reference>
<feature type="domain" description="Rhodanese" evidence="2">
    <location>
        <begin position="264"/>
        <end position="312"/>
    </location>
</feature>
<dbReference type="SMART" id="SM00849">
    <property type="entry name" value="Lactamase_B"/>
    <property type="match status" value="1"/>
</dbReference>
<dbReference type="GO" id="GO:0050313">
    <property type="term" value="F:sulfur dioxygenase activity"/>
    <property type="evidence" value="ECO:0007669"/>
    <property type="project" value="InterPro"/>
</dbReference>
<dbReference type="GO" id="GO:0004792">
    <property type="term" value="F:thiosulfate-cyanide sulfurtransferase activity"/>
    <property type="evidence" value="ECO:0007669"/>
    <property type="project" value="InterPro"/>
</dbReference>
<dbReference type="PANTHER" id="PTHR43084:SF1">
    <property type="entry name" value="PERSULFIDE DIOXYGENASE ETHE1, MITOCHONDRIAL"/>
    <property type="match status" value="1"/>
</dbReference>
<dbReference type="CDD" id="cd07724">
    <property type="entry name" value="POD-like_MBL-fold"/>
    <property type="match status" value="1"/>
</dbReference>
<dbReference type="GO" id="GO:0070813">
    <property type="term" value="P:hydrogen sulfide metabolic process"/>
    <property type="evidence" value="ECO:0007669"/>
    <property type="project" value="TreeGrafter"/>
</dbReference>
<accession>A0A917JAI6</accession>
<dbReference type="Gene3D" id="3.40.250.10">
    <property type="entry name" value="Rhodanese-like domain"/>
    <property type="match status" value="2"/>
</dbReference>
<dbReference type="EMBL" id="BMDO01000006">
    <property type="protein sequence ID" value="GGI51057.1"/>
    <property type="molecule type" value="Genomic_DNA"/>
</dbReference>
<keyword evidence="1" id="KW-0479">Metal-binding</keyword>
<dbReference type="GO" id="GO:0016787">
    <property type="term" value="F:hydrolase activity"/>
    <property type="evidence" value="ECO:0007669"/>
    <property type="project" value="UniProtKB-KW"/>
</dbReference>
<dbReference type="GO" id="GO:0046872">
    <property type="term" value="F:metal ion binding"/>
    <property type="evidence" value="ECO:0007669"/>
    <property type="project" value="UniProtKB-KW"/>
</dbReference>
<dbReference type="PROSITE" id="PS00380">
    <property type="entry name" value="RHODANESE_1"/>
    <property type="match status" value="1"/>
</dbReference>
<name>A0A917JAI6_9SPHI</name>